<dbReference type="SUPFAM" id="SSF52833">
    <property type="entry name" value="Thioredoxin-like"/>
    <property type="match status" value="1"/>
</dbReference>
<sequence>MKKLLIATLALLTSACQTTSTDSQAQIEALQKEVEQLKHVQTLVAQKVGLGSLVRPDEISIEKGHRVGSDDAEVVLLEFTDLHCPFCKKFHQEIWPELKKNYVETGKVLFVGREFPLASLHPRAAYAAVTLRCGAKQDKYTETKDFLFEKGQGLAKSDLEKIVTDFALDEASFNACLKDPKVHNSISASLLDAKKLGLASTPTFIIGKRSGNSITDYEIVNGAGSVEKFSTIFDKLLAK</sequence>
<dbReference type="RefSeq" id="WP_130600356.1">
    <property type="nucleotide sequence ID" value="NZ_CP034759.1"/>
</dbReference>
<dbReference type="PROSITE" id="PS51352">
    <property type="entry name" value="THIOREDOXIN_2"/>
    <property type="match status" value="1"/>
</dbReference>
<dbReference type="InterPro" id="IPR036249">
    <property type="entry name" value="Thioredoxin-like_sf"/>
</dbReference>
<dbReference type="OrthoDB" id="9780340at2"/>
<feature type="chain" id="PRO_5020961008" description="Thioredoxin domain-containing protein" evidence="1">
    <location>
        <begin position="26"/>
        <end position="239"/>
    </location>
</feature>
<dbReference type="AlphaFoldDB" id="A0A4P6P3E8"/>
<dbReference type="InterPro" id="IPR013766">
    <property type="entry name" value="Thioredoxin_domain"/>
</dbReference>
<name>A0A4P6P3E8_9GAMM</name>
<dbReference type="PANTHER" id="PTHR35272">
    <property type="entry name" value="THIOL:DISULFIDE INTERCHANGE PROTEIN DSBC-RELATED"/>
    <property type="match status" value="1"/>
</dbReference>
<keyword evidence="4" id="KW-1185">Reference proteome</keyword>
<protein>
    <recommendedName>
        <fullName evidence="2">Thioredoxin domain-containing protein</fullName>
    </recommendedName>
</protein>
<organism evidence="3 4">
    <name type="scientific">Litorilituus sediminis</name>
    <dbReference type="NCBI Taxonomy" id="718192"/>
    <lineage>
        <taxon>Bacteria</taxon>
        <taxon>Pseudomonadati</taxon>
        <taxon>Pseudomonadota</taxon>
        <taxon>Gammaproteobacteria</taxon>
        <taxon>Alteromonadales</taxon>
        <taxon>Colwelliaceae</taxon>
        <taxon>Litorilituus</taxon>
    </lineage>
</organism>
<evidence type="ECO:0000313" key="4">
    <source>
        <dbReference type="Proteomes" id="UP000290244"/>
    </source>
</evidence>
<evidence type="ECO:0000259" key="2">
    <source>
        <dbReference type="PROSITE" id="PS51352"/>
    </source>
</evidence>
<feature type="domain" description="Thioredoxin" evidence="2">
    <location>
        <begin position="9"/>
        <end position="238"/>
    </location>
</feature>
<evidence type="ECO:0000313" key="3">
    <source>
        <dbReference type="EMBL" id="QBG35308.1"/>
    </source>
</evidence>
<dbReference type="PROSITE" id="PS51257">
    <property type="entry name" value="PROKAR_LIPOPROTEIN"/>
    <property type="match status" value="1"/>
</dbReference>
<feature type="signal peptide" evidence="1">
    <location>
        <begin position="1"/>
        <end position="25"/>
    </location>
</feature>
<dbReference type="Gene3D" id="3.40.30.10">
    <property type="entry name" value="Glutaredoxin"/>
    <property type="match status" value="1"/>
</dbReference>
<dbReference type="PANTHER" id="PTHR35272:SF3">
    <property type="entry name" value="THIOL:DISULFIDE INTERCHANGE PROTEIN DSBC"/>
    <property type="match status" value="1"/>
</dbReference>
<dbReference type="Pfam" id="PF13462">
    <property type="entry name" value="Thioredoxin_4"/>
    <property type="match status" value="1"/>
</dbReference>
<dbReference type="InterPro" id="IPR051470">
    <property type="entry name" value="Thiol:disulfide_interchange"/>
</dbReference>
<dbReference type="Proteomes" id="UP000290244">
    <property type="component" value="Chromosome"/>
</dbReference>
<dbReference type="EMBL" id="CP034759">
    <property type="protein sequence ID" value="QBG35308.1"/>
    <property type="molecule type" value="Genomic_DNA"/>
</dbReference>
<dbReference type="KEGG" id="lsd:EMK97_06025"/>
<reference evidence="3 4" key="1">
    <citation type="submission" date="2018-12" db="EMBL/GenBank/DDBJ databases">
        <title>Complete genome of Litorilituus sediminis.</title>
        <authorList>
            <person name="Liu A."/>
            <person name="Rong J."/>
        </authorList>
    </citation>
    <scope>NUCLEOTIDE SEQUENCE [LARGE SCALE GENOMIC DNA]</scope>
    <source>
        <strain evidence="3 4">JCM 17549</strain>
    </source>
</reference>
<gene>
    <name evidence="3" type="ORF">EMK97_06025</name>
</gene>
<proteinExistence type="predicted"/>
<evidence type="ECO:0000256" key="1">
    <source>
        <dbReference type="SAM" id="SignalP"/>
    </source>
</evidence>
<accession>A0A4P6P3E8</accession>
<keyword evidence="1" id="KW-0732">Signal</keyword>
<dbReference type="InterPro" id="IPR012336">
    <property type="entry name" value="Thioredoxin-like_fold"/>
</dbReference>
<dbReference type="Gene3D" id="1.10.40.80">
    <property type="match status" value="1"/>
</dbReference>